<feature type="non-terminal residue" evidence="1">
    <location>
        <position position="1"/>
    </location>
</feature>
<name>A0A195DIF6_9HYME</name>
<evidence type="ECO:0000313" key="1">
    <source>
        <dbReference type="EMBL" id="KYN12612.1"/>
    </source>
</evidence>
<dbReference type="EMBL" id="KQ980824">
    <property type="protein sequence ID" value="KYN12612.1"/>
    <property type="molecule type" value="Genomic_DNA"/>
</dbReference>
<sequence length="72" mass="7860">KRALNTWSNTLPGYNNVGCKPVSASVNHDVRHLGLVQSELDYSGWIKTRSEYAIACGPSISFALSDSRSFSV</sequence>
<dbReference type="Proteomes" id="UP000078492">
    <property type="component" value="Unassembled WGS sequence"/>
</dbReference>
<accession>A0A195DIF6</accession>
<gene>
    <name evidence="1" type="ORF">ALC57_15340</name>
</gene>
<evidence type="ECO:0000313" key="2">
    <source>
        <dbReference type="Proteomes" id="UP000078492"/>
    </source>
</evidence>
<protein>
    <submittedName>
        <fullName evidence="1">Uncharacterized protein</fullName>
    </submittedName>
</protein>
<organism evidence="1 2">
    <name type="scientific">Trachymyrmex cornetzi</name>
    <dbReference type="NCBI Taxonomy" id="471704"/>
    <lineage>
        <taxon>Eukaryota</taxon>
        <taxon>Metazoa</taxon>
        <taxon>Ecdysozoa</taxon>
        <taxon>Arthropoda</taxon>
        <taxon>Hexapoda</taxon>
        <taxon>Insecta</taxon>
        <taxon>Pterygota</taxon>
        <taxon>Neoptera</taxon>
        <taxon>Endopterygota</taxon>
        <taxon>Hymenoptera</taxon>
        <taxon>Apocrita</taxon>
        <taxon>Aculeata</taxon>
        <taxon>Formicoidea</taxon>
        <taxon>Formicidae</taxon>
        <taxon>Myrmicinae</taxon>
        <taxon>Trachymyrmex</taxon>
    </lineage>
</organism>
<reference evidence="1 2" key="1">
    <citation type="submission" date="2015-09" db="EMBL/GenBank/DDBJ databases">
        <title>Trachymyrmex cornetzi WGS genome.</title>
        <authorList>
            <person name="Nygaard S."/>
            <person name="Hu H."/>
            <person name="Boomsma J."/>
            <person name="Zhang G."/>
        </authorList>
    </citation>
    <scope>NUCLEOTIDE SEQUENCE [LARGE SCALE GENOMIC DNA]</scope>
    <source>
        <strain evidence="1">Tcor2-1</strain>
        <tissue evidence="1">Whole body</tissue>
    </source>
</reference>
<proteinExistence type="predicted"/>
<dbReference type="AlphaFoldDB" id="A0A195DIF6"/>
<keyword evidence="2" id="KW-1185">Reference proteome</keyword>